<dbReference type="Pfam" id="PF00112">
    <property type="entry name" value="Peptidase_C1"/>
    <property type="match status" value="1"/>
</dbReference>
<dbReference type="GO" id="GO:0006508">
    <property type="term" value="P:proteolysis"/>
    <property type="evidence" value="ECO:0007669"/>
    <property type="project" value="InterPro"/>
</dbReference>
<dbReference type="AlphaFoldDB" id="A0A8X7UQ58"/>
<dbReference type="OrthoDB" id="1067477at2759"/>
<comment type="caution">
    <text evidence="3">The sequence shown here is derived from an EMBL/GenBank/DDBJ whole genome shotgun (WGS) entry which is preliminary data.</text>
</comment>
<dbReference type="InterPro" id="IPR000668">
    <property type="entry name" value="Peptidase_C1A_C"/>
</dbReference>
<keyword evidence="1" id="KW-0732">Signal</keyword>
<keyword evidence="4" id="KW-1185">Reference proteome</keyword>
<name>A0A8X7UQ58_BRACI</name>
<feature type="signal peptide" evidence="1">
    <location>
        <begin position="1"/>
        <end position="30"/>
    </location>
</feature>
<evidence type="ECO:0000313" key="3">
    <source>
        <dbReference type="EMBL" id="KAG2288045.1"/>
    </source>
</evidence>
<gene>
    <name evidence="3" type="ORF">Bca52824_047649</name>
</gene>
<feature type="domain" description="Peptidase C1A papain C-terminal" evidence="2">
    <location>
        <begin position="2"/>
        <end position="201"/>
    </location>
</feature>
<reference evidence="3 4" key="1">
    <citation type="submission" date="2020-02" db="EMBL/GenBank/DDBJ databases">
        <authorList>
            <person name="Ma Q."/>
            <person name="Huang Y."/>
            <person name="Song X."/>
            <person name="Pei D."/>
        </authorList>
    </citation>
    <scope>NUCLEOTIDE SEQUENCE [LARGE SCALE GENOMIC DNA]</scope>
    <source>
        <strain evidence="3">Sxm20200214</strain>
        <tissue evidence="3">Leaf</tissue>
    </source>
</reference>
<proteinExistence type="predicted"/>
<dbReference type="Gene3D" id="3.90.70.10">
    <property type="entry name" value="Cysteine proteinases"/>
    <property type="match status" value="1"/>
</dbReference>
<dbReference type="Proteomes" id="UP000886595">
    <property type="component" value="Unassembled WGS sequence"/>
</dbReference>
<sequence>MGPVKNQGNHEVCWALVLAELVSVVRYVRGHDRVKVDYSIQDIVDFTNKEERWLRKDTGRYCYPWYIHSGLEYVKRCGVQREEDRPFQVNSCTKNVAPRDPLSKLTYISKVIHLRTIEDTLTVLHEHPVAAEIPIFVPEYTNIGNVSLSLLLNFELTNLIVGAATEENGEKNVYVRSSHGETLGVNGNLKVSIEIMMMCLIPDIGNEFGKYPRSLIDMVVYPETCPDSGIIDVDPPEHCIINIF</sequence>
<dbReference type="SUPFAM" id="SSF54001">
    <property type="entry name" value="Cysteine proteinases"/>
    <property type="match status" value="1"/>
</dbReference>
<organism evidence="3 4">
    <name type="scientific">Brassica carinata</name>
    <name type="common">Ethiopian mustard</name>
    <name type="synonym">Abyssinian cabbage</name>
    <dbReference type="NCBI Taxonomy" id="52824"/>
    <lineage>
        <taxon>Eukaryota</taxon>
        <taxon>Viridiplantae</taxon>
        <taxon>Streptophyta</taxon>
        <taxon>Embryophyta</taxon>
        <taxon>Tracheophyta</taxon>
        <taxon>Spermatophyta</taxon>
        <taxon>Magnoliopsida</taxon>
        <taxon>eudicotyledons</taxon>
        <taxon>Gunneridae</taxon>
        <taxon>Pentapetalae</taxon>
        <taxon>rosids</taxon>
        <taxon>malvids</taxon>
        <taxon>Brassicales</taxon>
        <taxon>Brassicaceae</taxon>
        <taxon>Brassiceae</taxon>
        <taxon>Brassica</taxon>
    </lineage>
</organism>
<accession>A0A8X7UQ58</accession>
<evidence type="ECO:0000256" key="1">
    <source>
        <dbReference type="SAM" id="SignalP"/>
    </source>
</evidence>
<feature type="chain" id="PRO_5036504744" description="Peptidase C1A papain C-terminal domain-containing protein" evidence="1">
    <location>
        <begin position="31"/>
        <end position="244"/>
    </location>
</feature>
<dbReference type="InterPro" id="IPR038765">
    <property type="entry name" value="Papain-like_cys_pep_sf"/>
</dbReference>
<evidence type="ECO:0000313" key="4">
    <source>
        <dbReference type="Proteomes" id="UP000886595"/>
    </source>
</evidence>
<dbReference type="GO" id="GO:0008234">
    <property type="term" value="F:cysteine-type peptidase activity"/>
    <property type="evidence" value="ECO:0007669"/>
    <property type="project" value="InterPro"/>
</dbReference>
<protein>
    <recommendedName>
        <fullName evidence="2">Peptidase C1A papain C-terminal domain-containing protein</fullName>
    </recommendedName>
</protein>
<evidence type="ECO:0000259" key="2">
    <source>
        <dbReference type="Pfam" id="PF00112"/>
    </source>
</evidence>
<dbReference type="EMBL" id="JAAMPC010000010">
    <property type="protein sequence ID" value="KAG2288045.1"/>
    <property type="molecule type" value="Genomic_DNA"/>
</dbReference>